<evidence type="ECO:0000313" key="3">
    <source>
        <dbReference type="Proteomes" id="UP000283269"/>
    </source>
</evidence>
<dbReference type="EMBL" id="NHYD01003013">
    <property type="protein sequence ID" value="PPQ83508.1"/>
    <property type="molecule type" value="Genomic_DNA"/>
</dbReference>
<name>A0A409WYA7_PSICY</name>
<dbReference type="AlphaFoldDB" id="A0A409WYA7"/>
<keyword evidence="3" id="KW-1185">Reference proteome</keyword>
<evidence type="ECO:0000256" key="1">
    <source>
        <dbReference type="SAM" id="Phobius"/>
    </source>
</evidence>
<keyword evidence="1" id="KW-1133">Transmembrane helix</keyword>
<keyword evidence="1" id="KW-0472">Membrane</keyword>
<organism evidence="2 3">
    <name type="scientific">Psilocybe cyanescens</name>
    <dbReference type="NCBI Taxonomy" id="93625"/>
    <lineage>
        <taxon>Eukaryota</taxon>
        <taxon>Fungi</taxon>
        <taxon>Dikarya</taxon>
        <taxon>Basidiomycota</taxon>
        <taxon>Agaricomycotina</taxon>
        <taxon>Agaricomycetes</taxon>
        <taxon>Agaricomycetidae</taxon>
        <taxon>Agaricales</taxon>
        <taxon>Agaricineae</taxon>
        <taxon>Strophariaceae</taxon>
        <taxon>Psilocybe</taxon>
    </lineage>
</organism>
<gene>
    <name evidence="2" type="ORF">CVT25_006998</name>
</gene>
<evidence type="ECO:0000313" key="2">
    <source>
        <dbReference type="EMBL" id="PPQ83508.1"/>
    </source>
</evidence>
<accession>A0A409WYA7</accession>
<protein>
    <submittedName>
        <fullName evidence="2">Uncharacterized protein</fullName>
    </submittedName>
</protein>
<feature type="transmembrane region" description="Helical" evidence="1">
    <location>
        <begin position="12"/>
        <end position="36"/>
    </location>
</feature>
<sequence length="81" mass="9113">MIPKCRHNREPSACTTISVAKIPLIIILTYTFHMVYVPPNSPPSKEELVETSKVDMINGRSFVLKTSLARQASILSLRFPK</sequence>
<keyword evidence="1" id="KW-0812">Transmembrane</keyword>
<proteinExistence type="predicted"/>
<comment type="caution">
    <text evidence="2">The sequence shown here is derived from an EMBL/GenBank/DDBJ whole genome shotgun (WGS) entry which is preliminary data.</text>
</comment>
<reference evidence="2 3" key="1">
    <citation type="journal article" date="2018" name="Evol. Lett.">
        <title>Horizontal gene cluster transfer increased hallucinogenic mushroom diversity.</title>
        <authorList>
            <person name="Reynolds H.T."/>
            <person name="Vijayakumar V."/>
            <person name="Gluck-Thaler E."/>
            <person name="Korotkin H.B."/>
            <person name="Matheny P.B."/>
            <person name="Slot J.C."/>
        </authorList>
    </citation>
    <scope>NUCLEOTIDE SEQUENCE [LARGE SCALE GENOMIC DNA]</scope>
    <source>
        <strain evidence="2 3">2631</strain>
    </source>
</reference>
<dbReference type="Proteomes" id="UP000283269">
    <property type="component" value="Unassembled WGS sequence"/>
</dbReference>
<dbReference type="InParanoid" id="A0A409WYA7"/>